<evidence type="ECO:0000313" key="9">
    <source>
        <dbReference type="Proteomes" id="UP000095284"/>
    </source>
</evidence>
<evidence type="ECO:0000256" key="2">
    <source>
        <dbReference type="ARBA" id="ARBA00017524"/>
    </source>
</evidence>
<evidence type="ECO:0000259" key="7">
    <source>
        <dbReference type="Pfam" id="PF07393"/>
    </source>
</evidence>
<dbReference type="PANTHER" id="PTHR12100">
    <property type="entry name" value="SEC10"/>
    <property type="match status" value="1"/>
</dbReference>
<evidence type="ECO:0000256" key="3">
    <source>
        <dbReference type="ARBA" id="ARBA00022448"/>
    </source>
</evidence>
<dbReference type="WBParaSite" id="BXY_0783800.1">
    <property type="protein sequence ID" value="BXY_0783800.1"/>
    <property type="gene ID" value="BXY_0783800"/>
</dbReference>
<sequence length="617" mass="70969">MNCNSKGLGAIKKQLDSTMQTISAKVVHLGDQLESVHSPRARAFEALQLMKHFDEFMADQPLSSPIFTDPDRLLESAEMIHKLASVSQELVRDRFQQVQQRIARKYDEIEELLCREFERTLDKKRLREIATVLSEFKCFSRCVDAFVERAQQGAFHSDNVFDDIQHVCDKTKPLIDEIFPDPNAVMNKLILNLFHGKLHETLNVKLDDCRDEPEQYLYNLADMYAKTEKLGTALQRYQSESDQQFIQTLLQSLFTPYLKVYPEIEERFINEQCQSILSRFYESKGHTKRNLSAGGLGEFRRDVQARLLTVENFGGETFLSEEVAINILQELKNAFTRCNLMCKKAQSIPMVQSLFDLLLKYLYNEHVDYAIELALAGISTASPKTEPPTDFFSVVQQTAAVTHLFVKQFEDLIAPLVRDTSVQERICSERDRTLLNVESRINLGLERQINALVLYVRFLLSTEQKRSDFKPEDENRPITSMSKACALVVRYVQSMYDRIRESVDGKNLTAVLTEFGNGLYREVFNHIKSFNYNPTGALLLVCDINEYTKCVSEWHIPEVRRQFECLHAISNLMIVRPDNLVEAVAAASLTEIDKNDVFSFLKLREDAKECQIVLNTV</sequence>
<evidence type="ECO:0000256" key="1">
    <source>
        <dbReference type="ARBA" id="ARBA00006572"/>
    </source>
</evidence>
<dbReference type="Pfam" id="PF20667">
    <property type="entry name" value="Sec10_N"/>
    <property type="match status" value="1"/>
</dbReference>
<keyword evidence="3" id="KW-0813">Transport</keyword>
<organism evidence="9 10">
    <name type="scientific">Bursaphelenchus xylophilus</name>
    <name type="common">Pinewood nematode worm</name>
    <name type="synonym">Aphelenchoides xylophilus</name>
    <dbReference type="NCBI Taxonomy" id="6326"/>
    <lineage>
        <taxon>Eukaryota</taxon>
        <taxon>Metazoa</taxon>
        <taxon>Ecdysozoa</taxon>
        <taxon>Nematoda</taxon>
        <taxon>Chromadorea</taxon>
        <taxon>Rhabditida</taxon>
        <taxon>Tylenchina</taxon>
        <taxon>Tylenchomorpha</taxon>
        <taxon>Aphelenchoidea</taxon>
        <taxon>Aphelenchoididae</taxon>
        <taxon>Bursaphelenchus</taxon>
    </lineage>
</organism>
<dbReference type="InterPro" id="IPR048627">
    <property type="entry name" value="Sec10_HB"/>
</dbReference>
<accession>A0A1I7S4A6</accession>
<dbReference type="Proteomes" id="UP000095284">
    <property type="component" value="Unplaced"/>
</dbReference>
<dbReference type="GO" id="GO:0006893">
    <property type="term" value="P:Golgi to plasma membrane transport"/>
    <property type="evidence" value="ECO:0007669"/>
    <property type="project" value="TreeGrafter"/>
</dbReference>
<evidence type="ECO:0000256" key="6">
    <source>
        <dbReference type="ARBA" id="ARBA00031471"/>
    </source>
</evidence>
<name>A0A1I7S4A6_BURXY</name>
<evidence type="ECO:0000256" key="4">
    <source>
        <dbReference type="ARBA" id="ARBA00022483"/>
    </source>
</evidence>
<keyword evidence="4" id="KW-0268">Exocytosis</keyword>
<dbReference type="eggNOG" id="KOG3745">
    <property type="taxonomic scope" value="Eukaryota"/>
</dbReference>
<dbReference type="PANTHER" id="PTHR12100:SF0">
    <property type="entry name" value="EXOCYST COMPLEX COMPONENT 5"/>
    <property type="match status" value="1"/>
</dbReference>
<feature type="domain" description="Exocyst complex component Sec10-like alpha-helical bundle" evidence="7">
    <location>
        <begin position="75"/>
        <end position="610"/>
    </location>
</feature>
<evidence type="ECO:0000259" key="8">
    <source>
        <dbReference type="Pfam" id="PF20667"/>
    </source>
</evidence>
<evidence type="ECO:0000313" key="10">
    <source>
        <dbReference type="WBParaSite" id="BXY_0783800.1"/>
    </source>
</evidence>
<dbReference type="InterPro" id="IPR048625">
    <property type="entry name" value="Sec10_N"/>
</dbReference>
<dbReference type="AlphaFoldDB" id="A0A1I7S4A6"/>
<protein>
    <recommendedName>
        <fullName evidence="2">Exocyst complex component 5</fullName>
    </recommendedName>
    <alternativeName>
        <fullName evidence="6">Exocyst complex component Sec10</fullName>
    </alternativeName>
</protein>
<evidence type="ECO:0000256" key="5">
    <source>
        <dbReference type="ARBA" id="ARBA00023054"/>
    </source>
</evidence>
<feature type="domain" description="Exocyst complex component Sec10 N-terminal" evidence="8">
    <location>
        <begin position="13"/>
        <end position="69"/>
    </location>
</feature>
<proteinExistence type="inferred from homology"/>
<dbReference type="GO" id="GO:0006887">
    <property type="term" value="P:exocytosis"/>
    <property type="evidence" value="ECO:0007669"/>
    <property type="project" value="UniProtKB-KW"/>
</dbReference>
<comment type="similarity">
    <text evidence="1">Belongs to the SEC10 family.</text>
</comment>
<dbReference type="InterPro" id="IPR009976">
    <property type="entry name" value="Sec10-like"/>
</dbReference>
<keyword evidence="5" id="KW-0175">Coiled coil</keyword>
<dbReference type="GO" id="GO:0000145">
    <property type="term" value="C:exocyst"/>
    <property type="evidence" value="ECO:0007669"/>
    <property type="project" value="TreeGrafter"/>
</dbReference>
<dbReference type="Pfam" id="PF07393">
    <property type="entry name" value="Sec10_HB"/>
    <property type="match status" value="1"/>
</dbReference>
<reference evidence="10" key="1">
    <citation type="submission" date="2016-11" db="UniProtKB">
        <authorList>
            <consortium name="WormBaseParasite"/>
        </authorList>
    </citation>
    <scope>IDENTIFICATION</scope>
</reference>